<keyword evidence="2" id="KW-1185">Reference proteome</keyword>
<gene>
    <name evidence="1" type="ORF">RchiOBHm_Chr1g0321501</name>
</gene>
<dbReference type="EMBL" id="PDCK01000039">
    <property type="protein sequence ID" value="PRQ55155.1"/>
    <property type="molecule type" value="Genomic_DNA"/>
</dbReference>
<dbReference type="AlphaFoldDB" id="A0A2P6S917"/>
<dbReference type="Proteomes" id="UP000238479">
    <property type="component" value="Chromosome 1"/>
</dbReference>
<dbReference type="STRING" id="74649.A0A2P6S917"/>
<sequence>MRNYVIVLYIEGLGHGNLLEEEAISLLNMVKTIFSGQPLPTELMLKNNCSCLAPDANLIRDVSVSIRLKQTL</sequence>
<accession>A0A2P6S917</accession>
<organism evidence="1 2">
    <name type="scientific">Rosa chinensis</name>
    <name type="common">China rose</name>
    <dbReference type="NCBI Taxonomy" id="74649"/>
    <lineage>
        <taxon>Eukaryota</taxon>
        <taxon>Viridiplantae</taxon>
        <taxon>Streptophyta</taxon>
        <taxon>Embryophyta</taxon>
        <taxon>Tracheophyta</taxon>
        <taxon>Spermatophyta</taxon>
        <taxon>Magnoliopsida</taxon>
        <taxon>eudicotyledons</taxon>
        <taxon>Gunneridae</taxon>
        <taxon>Pentapetalae</taxon>
        <taxon>rosids</taxon>
        <taxon>fabids</taxon>
        <taxon>Rosales</taxon>
        <taxon>Rosaceae</taxon>
        <taxon>Rosoideae</taxon>
        <taxon>Rosoideae incertae sedis</taxon>
        <taxon>Rosa</taxon>
    </lineage>
</organism>
<evidence type="ECO:0000313" key="1">
    <source>
        <dbReference type="EMBL" id="PRQ55155.1"/>
    </source>
</evidence>
<dbReference type="Gramene" id="PRQ55155">
    <property type="protein sequence ID" value="PRQ55155"/>
    <property type="gene ID" value="RchiOBHm_Chr1g0321501"/>
</dbReference>
<comment type="caution">
    <text evidence="1">The sequence shown here is derived from an EMBL/GenBank/DDBJ whole genome shotgun (WGS) entry which is preliminary data.</text>
</comment>
<protein>
    <submittedName>
        <fullName evidence="1">Putative peptidase M16 domain-containing protein</fullName>
    </submittedName>
</protein>
<name>A0A2P6S917_ROSCH</name>
<proteinExistence type="predicted"/>
<evidence type="ECO:0000313" key="2">
    <source>
        <dbReference type="Proteomes" id="UP000238479"/>
    </source>
</evidence>
<reference evidence="1 2" key="1">
    <citation type="journal article" date="2018" name="Nat. Genet.">
        <title>The Rosa genome provides new insights in the design of modern roses.</title>
        <authorList>
            <person name="Bendahmane M."/>
        </authorList>
    </citation>
    <scope>NUCLEOTIDE SEQUENCE [LARGE SCALE GENOMIC DNA]</scope>
    <source>
        <strain evidence="2">cv. Old Blush</strain>
    </source>
</reference>